<protein>
    <submittedName>
        <fullName evidence="6">Glycosyltransferase family 2 protein</fullName>
    </submittedName>
</protein>
<comment type="caution">
    <text evidence="6">The sequence shown here is derived from an EMBL/GenBank/DDBJ whole genome shotgun (WGS) entry which is preliminary data.</text>
</comment>
<gene>
    <name evidence="6" type="ORF">N7U62_22580</name>
</gene>
<accession>A0ABT3D0N3</accession>
<feature type="transmembrane region" description="Helical" evidence="4">
    <location>
        <begin position="352"/>
        <end position="371"/>
    </location>
</feature>
<dbReference type="Proteomes" id="UP001300692">
    <property type="component" value="Unassembled WGS sequence"/>
</dbReference>
<dbReference type="SUPFAM" id="SSF53448">
    <property type="entry name" value="Nucleotide-diphospho-sugar transferases"/>
    <property type="match status" value="1"/>
</dbReference>
<dbReference type="Pfam" id="PF00535">
    <property type="entry name" value="Glycos_transf_2"/>
    <property type="match status" value="1"/>
</dbReference>
<keyword evidence="2" id="KW-0328">Glycosyltransferase</keyword>
<feature type="transmembrane region" description="Helical" evidence="4">
    <location>
        <begin position="319"/>
        <end position="340"/>
    </location>
</feature>
<dbReference type="EMBL" id="JAOYOD010000001">
    <property type="protein sequence ID" value="MCV9389467.1"/>
    <property type="molecule type" value="Genomic_DNA"/>
</dbReference>
<dbReference type="CDD" id="cd06439">
    <property type="entry name" value="CESA_like_1"/>
    <property type="match status" value="1"/>
</dbReference>
<keyword evidence="4" id="KW-1133">Transmembrane helix</keyword>
<feature type="transmembrane region" description="Helical" evidence="4">
    <location>
        <begin position="293"/>
        <end position="313"/>
    </location>
</feature>
<dbReference type="PANTHER" id="PTHR43630">
    <property type="entry name" value="POLY-BETA-1,6-N-ACETYL-D-GLUCOSAMINE SYNTHASE"/>
    <property type="match status" value="1"/>
</dbReference>
<comment type="similarity">
    <text evidence="1">Belongs to the glycosyltransferase 2 family.</text>
</comment>
<name>A0ABT3D0N3_9BACT</name>
<keyword evidence="4" id="KW-0472">Membrane</keyword>
<evidence type="ECO:0000313" key="6">
    <source>
        <dbReference type="EMBL" id="MCV9389467.1"/>
    </source>
</evidence>
<evidence type="ECO:0000256" key="4">
    <source>
        <dbReference type="SAM" id="Phobius"/>
    </source>
</evidence>
<proteinExistence type="inferred from homology"/>
<keyword evidence="7" id="KW-1185">Reference proteome</keyword>
<feature type="transmembrane region" description="Helical" evidence="4">
    <location>
        <begin position="6"/>
        <end position="27"/>
    </location>
</feature>
<dbReference type="Gene3D" id="3.90.550.10">
    <property type="entry name" value="Spore Coat Polysaccharide Biosynthesis Protein SpsA, Chain A"/>
    <property type="match status" value="1"/>
</dbReference>
<evidence type="ECO:0000256" key="1">
    <source>
        <dbReference type="ARBA" id="ARBA00006739"/>
    </source>
</evidence>
<evidence type="ECO:0000256" key="2">
    <source>
        <dbReference type="ARBA" id="ARBA00022676"/>
    </source>
</evidence>
<evidence type="ECO:0000256" key="3">
    <source>
        <dbReference type="ARBA" id="ARBA00022679"/>
    </source>
</evidence>
<feature type="domain" description="Glycosyltransferase 2-like" evidence="5">
    <location>
        <begin position="50"/>
        <end position="211"/>
    </location>
</feature>
<sequence>MEILFWAMIGLVVYTYVGYGIVLYMLVKIKGSSIKEEIFTQTYEVPITHIIAAYNEEDYIEEKIENAINLNYPSELNQVWVVTDGSSDSTPERVKKFPNVRLFHSPERKGKIHAVNRVMPEVTTPIVVYSDANTVLNSMALHNITRHYLDPKVGCVSGEKRVRQEDSDQASSAGEGMYWKYESFLKKLDYQLYSVVGAAGELFSIRTDLYETIHTDTLIEDFYLSLSIAQKGYKIAYEPDAYALENSSDSIKEESKRKIRIAAGGHQAIWRLRSLMNIFKYGWLSWQYVSHRVLRWTLTPLALLGVLILNFYLALDSGFYRVVLVLQMGFYFLAFLGFVLQTQKIKVKALFVPFYFTFMNVSVFQGFARIIRGRQSVLWERAARKK</sequence>
<organism evidence="6 7">
    <name type="scientific">Reichenbachiella ulvae</name>
    <dbReference type="NCBI Taxonomy" id="2980104"/>
    <lineage>
        <taxon>Bacteria</taxon>
        <taxon>Pseudomonadati</taxon>
        <taxon>Bacteroidota</taxon>
        <taxon>Cytophagia</taxon>
        <taxon>Cytophagales</taxon>
        <taxon>Reichenbachiellaceae</taxon>
        <taxon>Reichenbachiella</taxon>
    </lineage>
</organism>
<reference evidence="6 7" key="1">
    <citation type="submission" date="2022-10" db="EMBL/GenBank/DDBJ databases">
        <title>Comparative genomics and taxonomic characterization of three novel marine species of genus Reichenbachiella exhibiting antioxidant and polysaccharide degradation activities.</title>
        <authorList>
            <person name="Muhammad N."/>
            <person name="Lee Y.-J."/>
            <person name="Ko J."/>
            <person name="Kim S.-G."/>
        </authorList>
    </citation>
    <scope>NUCLEOTIDE SEQUENCE [LARGE SCALE GENOMIC DNA]</scope>
    <source>
        <strain evidence="6 7">ABR2-5</strain>
    </source>
</reference>
<dbReference type="PANTHER" id="PTHR43630:SF1">
    <property type="entry name" value="POLY-BETA-1,6-N-ACETYL-D-GLUCOSAMINE SYNTHASE"/>
    <property type="match status" value="1"/>
</dbReference>
<dbReference type="InterPro" id="IPR001173">
    <property type="entry name" value="Glyco_trans_2-like"/>
</dbReference>
<keyword evidence="4" id="KW-0812">Transmembrane</keyword>
<evidence type="ECO:0000313" key="7">
    <source>
        <dbReference type="Proteomes" id="UP001300692"/>
    </source>
</evidence>
<dbReference type="RefSeq" id="WP_264140385.1">
    <property type="nucleotide sequence ID" value="NZ_JAOYOD010000001.1"/>
</dbReference>
<evidence type="ECO:0000259" key="5">
    <source>
        <dbReference type="Pfam" id="PF00535"/>
    </source>
</evidence>
<keyword evidence="3" id="KW-0808">Transferase</keyword>
<dbReference type="InterPro" id="IPR029044">
    <property type="entry name" value="Nucleotide-diphossugar_trans"/>
</dbReference>